<evidence type="ECO:0000313" key="1">
    <source>
        <dbReference type="EMBL" id="SFI85937.1"/>
    </source>
</evidence>
<name>A0A1I3LMK9_9BACL</name>
<organism evidence="1 2">
    <name type="scientific">Thermoflavimicrobium dichotomicum</name>
    <dbReference type="NCBI Taxonomy" id="46223"/>
    <lineage>
        <taxon>Bacteria</taxon>
        <taxon>Bacillati</taxon>
        <taxon>Bacillota</taxon>
        <taxon>Bacilli</taxon>
        <taxon>Bacillales</taxon>
        <taxon>Thermoactinomycetaceae</taxon>
        <taxon>Thermoflavimicrobium</taxon>
    </lineage>
</organism>
<dbReference type="AlphaFoldDB" id="A0A1I3LMK9"/>
<sequence>MDVCVDHPDNHKKTTDSKLNIIKDSHNIVGNYAQESG</sequence>
<protein>
    <submittedName>
        <fullName evidence="1">Uncharacterized protein</fullName>
    </submittedName>
</protein>
<proteinExistence type="predicted"/>
<dbReference type="EMBL" id="FORR01000002">
    <property type="protein sequence ID" value="SFI85937.1"/>
    <property type="molecule type" value="Genomic_DNA"/>
</dbReference>
<gene>
    <name evidence="1" type="ORF">SAMN05421852_102252</name>
</gene>
<dbReference type="STRING" id="46223.SAMN05421852_102252"/>
<dbReference type="Proteomes" id="UP000199545">
    <property type="component" value="Unassembled WGS sequence"/>
</dbReference>
<evidence type="ECO:0000313" key="2">
    <source>
        <dbReference type="Proteomes" id="UP000199545"/>
    </source>
</evidence>
<reference evidence="1 2" key="1">
    <citation type="submission" date="2016-10" db="EMBL/GenBank/DDBJ databases">
        <authorList>
            <person name="de Groot N.N."/>
        </authorList>
    </citation>
    <scope>NUCLEOTIDE SEQUENCE [LARGE SCALE GENOMIC DNA]</scope>
    <source>
        <strain evidence="1 2">DSM 44778</strain>
    </source>
</reference>
<keyword evidence="2" id="KW-1185">Reference proteome</keyword>
<accession>A0A1I3LMK9</accession>